<organism evidence="9 10">
    <name type="scientific">Paenibacillus protaetiae</name>
    <dbReference type="NCBI Taxonomy" id="2509456"/>
    <lineage>
        <taxon>Bacteria</taxon>
        <taxon>Bacillati</taxon>
        <taxon>Bacillota</taxon>
        <taxon>Bacilli</taxon>
        <taxon>Bacillales</taxon>
        <taxon>Paenibacillaceae</taxon>
        <taxon>Paenibacillus</taxon>
    </lineage>
</organism>
<keyword evidence="4 7" id="KW-0812">Transmembrane</keyword>
<keyword evidence="3" id="KW-1003">Cell membrane</keyword>
<sequence length="332" mass="37221">MLSYIVRRVIFMIPVVLLISIIVFFIIQLPPGDFISIYAAKMTTGGEIIDDASLAAMRSAYGLDQAWYVQYGKWMWGMISRGDFGYSLNYNRPVSGIIGQYMSLTLVVSIISMLFTYAVSIPIGIFSAVRQYSIADYVFTAFGFLGMATPNFLLAIILMYFSYIWVGDPMLGLFSPEFVDAAWSFAKFEDFLKHMIIPVIVIGLGSTCDLIRVMRAQMLDEMDKPYMLTARAKGLSEKKIIMKYPVRAAINPIVSTIGWSLTSIFTGSTITAIVLNLPTQGPVMYKALLSQDMYLAGTWLLFMAVCIVLGTLLSDILLVWLDPRIRMQRKGM</sequence>
<gene>
    <name evidence="9" type="ORF">ET464_13615</name>
</gene>
<dbReference type="EMBL" id="CP035492">
    <property type="protein sequence ID" value="QAY67282.1"/>
    <property type="molecule type" value="Genomic_DNA"/>
</dbReference>
<evidence type="ECO:0000256" key="4">
    <source>
        <dbReference type="ARBA" id="ARBA00022692"/>
    </source>
</evidence>
<dbReference type="PANTHER" id="PTHR30465:SF43">
    <property type="entry name" value="OLIGOPEPTIDE ABC TRANSPORTER, PERMEASE PROTEIN"/>
    <property type="match status" value="1"/>
</dbReference>
<dbReference type="RefSeq" id="WP_129441739.1">
    <property type="nucleotide sequence ID" value="NZ_CP035492.1"/>
</dbReference>
<dbReference type="GO" id="GO:0005886">
    <property type="term" value="C:plasma membrane"/>
    <property type="evidence" value="ECO:0007669"/>
    <property type="project" value="UniProtKB-SubCell"/>
</dbReference>
<feature type="transmembrane region" description="Helical" evidence="7">
    <location>
        <begin position="137"/>
        <end position="166"/>
    </location>
</feature>
<feature type="transmembrane region" description="Helical" evidence="7">
    <location>
        <begin position="9"/>
        <end position="29"/>
    </location>
</feature>
<dbReference type="PROSITE" id="PS50928">
    <property type="entry name" value="ABC_TM1"/>
    <property type="match status" value="1"/>
</dbReference>
<dbReference type="InterPro" id="IPR035906">
    <property type="entry name" value="MetI-like_sf"/>
</dbReference>
<protein>
    <submittedName>
        <fullName evidence="9">ABC transporter permease</fullName>
    </submittedName>
</protein>
<keyword evidence="6 7" id="KW-0472">Membrane</keyword>
<evidence type="ECO:0000259" key="8">
    <source>
        <dbReference type="PROSITE" id="PS50928"/>
    </source>
</evidence>
<dbReference type="SUPFAM" id="SSF161098">
    <property type="entry name" value="MetI-like"/>
    <property type="match status" value="1"/>
</dbReference>
<feature type="transmembrane region" description="Helical" evidence="7">
    <location>
        <begin position="294"/>
        <end position="321"/>
    </location>
</feature>
<evidence type="ECO:0000256" key="6">
    <source>
        <dbReference type="ARBA" id="ARBA00023136"/>
    </source>
</evidence>
<comment type="similarity">
    <text evidence="7">Belongs to the binding-protein-dependent transport system permease family.</text>
</comment>
<comment type="subcellular location">
    <subcellularLocation>
        <location evidence="1 7">Cell membrane</location>
        <topology evidence="1 7">Multi-pass membrane protein</topology>
    </subcellularLocation>
</comment>
<dbReference type="Gene3D" id="1.10.3720.10">
    <property type="entry name" value="MetI-like"/>
    <property type="match status" value="1"/>
</dbReference>
<evidence type="ECO:0000256" key="7">
    <source>
        <dbReference type="RuleBase" id="RU363032"/>
    </source>
</evidence>
<evidence type="ECO:0000313" key="9">
    <source>
        <dbReference type="EMBL" id="QAY67282.1"/>
    </source>
</evidence>
<dbReference type="PANTHER" id="PTHR30465">
    <property type="entry name" value="INNER MEMBRANE ABC TRANSPORTER"/>
    <property type="match status" value="1"/>
</dbReference>
<dbReference type="CDD" id="cd06261">
    <property type="entry name" value="TM_PBP2"/>
    <property type="match status" value="1"/>
</dbReference>
<evidence type="ECO:0000256" key="2">
    <source>
        <dbReference type="ARBA" id="ARBA00022448"/>
    </source>
</evidence>
<dbReference type="Proteomes" id="UP000293568">
    <property type="component" value="Chromosome"/>
</dbReference>
<keyword evidence="5 7" id="KW-1133">Transmembrane helix</keyword>
<dbReference type="KEGG" id="pprt:ET464_13615"/>
<evidence type="ECO:0000256" key="1">
    <source>
        <dbReference type="ARBA" id="ARBA00004651"/>
    </source>
</evidence>
<reference evidence="9 10" key="1">
    <citation type="submission" date="2019-01" db="EMBL/GenBank/DDBJ databases">
        <title>Genome sequencing of strain FW100M-2.</title>
        <authorList>
            <person name="Heo J."/>
            <person name="Kim S.-J."/>
            <person name="Kim J.-S."/>
            <person name="Hong S.-B."/>
            <person name="Kwon S.-W."/>
        </authorList>
    </citation>
    <scope>NUCLEOTIDE SEQUENCE [LARGE SCALE GENOMIC DNA]</scope>
    <source>
        <strain evidence="9 10">FW100M-2</strain>
    </source>
</reference>
<feature type="transmembrane region" description="Helical" evidence="7">
    <location>
        <begin position="248"/>
        <end position="274"/>
    </location>
</feature>
<feature type="domain" description="ABC transmembrane type-1" evidence="8">
    <location>
        <begin position="102"/>
        <end position="313"/>
    </location>
</feature>
<dbReference type="Pfam" id="PF19300">
    <property type="entry name" value="BPD_transp_1_N"/>
    <property type="match status" value="1"/>
</dbReference>
<keyword evidence="2 7" id="KW-0813">Transport</keyword>
<dbReference type="OrthoDB" id="24153at2"/>
<dbReference type="InterPro" id="IPR045621">
    <property type="entry name" value="BPD_transp_1_N"/>
</dbReference>
<evidence type="ECO:0000256" key="5">
    <source>
        <dbReference type="ARBA" id="ARBA00022989"/>
    </source>
</evidence>
<keyword evidence="10" id="KW-1185">Reference proteome</keyword>
<dbReference type="GO" id="GO:0055085">
    <property type="term" value="P:transmembrane transport"/>
    <property type="evidence" value="ECO:0007669"/>
    <property type="project" value="InterPro"/>
</dbReference>
<feature type="transmembrane region" description="Helical" evidence="7">
    <location>
        <begin position="195"/>
        <end position="214"/>
    </location>
</feature>
<name>A0A4P6EW39_9BACL</name>
<dbReference type="Pfam" id="PF00528">
    <property type="entry name" value="BPD_transp_1"/>
    <property type="match status" value="1"/>
</dbReference>
<evidence type="ECO:0000256" key="3">
    <source>
        <dbReference type="ARBA" id="ARBA00022475"/>
    </source>
</evidence>
<feature type="transmembrane region" description="Helical" evidence="7">
    <location>
        <begin position="101"/>
        <end position="125"/>
    </location>
</feature>
<dbReference type="InterPro" id="IPR000515">
    <property type="entry name" value="MetI-like"/>
</dbReference>
<proteinExistence type="inferred from homology"/>
<evidence type="ECO:0000313" key="10">
    <source>
        <dbReference type="Proteomes" id="UP000293568"/>
    </source>
</evidence>
<accession>A0A4P6EW39</accession>
<dbReference type="AlphaFoldDB" id="A0A4P6EW39"/>